<dbReference type="GO" id="GO:0030681">
    <property type="term" value="C:multimeric ribonuclease P complex"/>
    <property type="evidence" value="ECO:0007669"/>
    <property type="project" value="TreeGrafter"/>
</dbReference>
<name>A0A166HXU1_9AGAM</name>
<reference evidence="1 2" key="1">
    <citation type="journal article" date="2016" name="Mol. Biol. Evol.">
        <title>Comparative Genomics of Early-Diverging Mushroom-Forming Fungi Provides Insights into the Origins of Lignocellulose Decay Capabilities.</title>
        <authorList>
            <person name="Nagy L.G."/>
            <person name="Riley R."/>
            <person name="Tritt A."/>
            <person name="Adam C."/>
            <person name="Daum C."/>
            <person name="Floudas D."/>
            <person name="Sun H."/>
            <person name="Yadav J.S."/>
            <person name="Pangilinan J."/>
            <person name="Larsson K.H."/>
            <person name="Matsuura K."/>
            <person name="Barry K."/>
            <person name="Labutti K."/>
            <person name="Kuo R."/>
            <person name="Ohm R.A."/>
            <person name="Bhattacharya S.S."/>
            <person name="Shirouzu T."/>
            <person name="Yoshinaga Y."/>
            <person name="Martin F.M."/>
            <person name="Grigoriev I.V."/>
            <person name="Hibbett D.S."/>
        </authorList>
    </citation>
    <scope>NUCLEOTIDE SEQUENCE [LARGE SCALE GENOMIC DNA]</scope>
    <source>
        <strain evidence="1 2">CBS 109695</strain>
    </source>
</reference>
<dbReference type="PANTHER" id="PTHR15396">
    <property type="entry name" value="RIBONUCLEASE P PROTEIN SUBUNIT P40"/>
    <property type="match status" value="1"/>
</dbReference>
<dbReference type="STRING" id="436010.A0A166HXU1"/>
<dbReference type="Proteomes" id="UP000076532">
    <property type="component" value="Unassembled WGS sequence"/>
</dbReference>
<organism evidence="1 2">
    <name type="scientific">Athelia psychrophila</name>
    <dbReference type="NCBI Taxonomy" id="1759441"/>
    <lineage>
        <taxon>Eukaryota</taxon>
        <taxon>Fungi</taxon>
        <taxon>Dikarya</taxon>
        <taxon>Basidiomycota</taxon>
        <taxon>Agaricomycotina</taxon>
        <taxon>Agaricomycetes</taxon>
        <taxon>Agaricomycetidae</taxon>
        <taxon>Atheliales</taxon>
        <taxon>Atheliaceae</taxon>
        <taxon>Athelia</taxon>
    </lineage>
</organism>
<dbReference type="Pfam" id="PF08584">
    <property type="entry name" value="Ribonuc_P_40"/>
    <property type="match status" value="1"/>
</dbReference>
<dbReference type="PANTHER" id="PTHR15396:SF1">
    <property type="entry name" value="RIBONUCLEASE P PROTEIN SUBUNIT P40"/>
    <property type="match status" value="1"/>
</dbReference>
<keyword evidence="2" id="KW-1185">Reference proteome</keyword>
<dbReference type="GO" id="GO:0000172">
    <property type="term" value="C:ribonuclease MRP complex"/>
    <property type="evidence" value="ECO:0007669"/>
    <property type="project" value="TreeGrafter"/>
</dbReference>
<dbReference type="GO" id="GO:0000171">
    <property type="term" value="F:ribonuclease MRP activity"/>
    <property type="evidence" value="ECO:0007669"/>
    <property type="project" value="TreeGrafter"/>
</dbReference>
<dbReference type="EMBL" id="KV417564">
    <property type="protein sequence ID" value="KZP19356.1"/>
    <property type="molecule type" value="Genomic_DNA"/>
</dbReference>
<protein>
    <submittedName>
        <fullName evidence="1">Uncharacterized protein</fullName>
    </submittedName>
</protein>
<evidence type="ECO:0000313" key="1">
    <source>
        <dbReference type="EMBL" id="KZP19356.1"/>
    </source>
</evidence>
<dbReference type="GO" id="GO:0004526">
    <property type="term" value="F:ribonuclease P activity"/>
    <property type="evidence" value="ECO:0007669"/>
    <property type="project" value="TreeGrafter"/>
</dbReference>
<dbReference type="GO" id="GO:0000447">
    <property type="term" value="P:endonucleolytic cleavage in ITS1 to separate SSU-rRNA from 5.8S rRNA and LSU-rRNA from tricistronic rRNA transcript (SSU-rRNA, 5.8S rRNA, LSU-rRNA)"/>
    <property type="evidence" value="ECO:0007669"/>
    <property type="project" value="TreeGrafter"/>
</dbReference>
<accession>A0A166HXU1</accession>
<dbReference type="InterPro" id="IPR013893">
    <property type="entry name" value="RNase_P_Rpp40"/>
</dbReference>
<evidence type="ECO:0000313" key="2">
    <source>
        <dbReference type="Proteomes" id="UP000076532"/>
    </source>
</evidence>
<dbReference type="GO" id="GO:0001682">
    <property type="term" value="P:tRNA 5'-leader removal"/>
    <property type="evidence" value="ECO:0007669"/>
    <property type="project" value="InterPro"/>
</dbReference>
<dbReference type="AlphaFoldDB" id="A0A166HXU1"/>
<sequence length="381" mass="40865">MNIPLPELNRTKVSTGALSSAPLSNKAALHPFTRQLDVLFPKSHELETALGGLETKHITGRTGLFALCETLSKSPSSADSRGPLYLSTSPDDDKWCIDPRGVLTLCVTKDTYERLGVAGAKLLFRGAPGGELHVIRIPLNDKAESAGMKAKWGDALMSWDRRRDEAGLGAWCYVASPTALPDDIPTVHDVKPELHTSASVHIPVPSLPARPKVDLDDWNEHMSALFEWVGMACLGAQRLDANDSVDPYVSVYEAPAPSGTGTLTHVRWAGLLHPAFVQNVIDIAVASVTKNTTGTGTGTPFVSVTAHAWPTAPVTYIPSPAREQSRDPPLRLPRDDAEDTWSLLLACGQVVGSGSGMEGDAAGEVRWALAESIGQWDSRWG</sequence>
<gene>
    <name evidence="1" type="ORF">FIBSPDRAFT_862773</name>
</gene>
<proteinExistence type="predicted"/>
<dbReference type="OrthoDB" id="63112at2759"/>